<dbReference type="Pfam" id="PF01725">
    <property type="entry name" value="Ham1p_like"/>
    <property type="match status" value="1"/>
</dbReference>
<protein>
    <submittedName>
        <fullName evidence="3">Nucleoside-triphosphatase</fullName>
        <ecNumber evidence="3">3.6.1.15</ecNumber>
    </submittedName>
</protein>
<evidence type="ECO:0000256" key="1">
    <source>
        <dbReference type="ARBA" id="ARBA00008023"/>
    </source>
</evidence>
<keyword evidence="2 3" id="KW-0378">Hydrolase</keyword>
<dbReference type="Gene3D" id="3.90.950.10">
    <property type="match status" value="1"/>
</dbReference>
<evidence type="ECO:0000313" key="3">
    <source>
        <dbReference type="EMBL" id="EFK96751.1"/>
    </source>
</evidence>
<gene>
    <name evidence="3" type="ORF">LDC_1225</name>
</gene>
<sequence>MMRILLATTNKDKLREYRELLKGIKFTVAKKLPAVAETGKTYRENAMIKAKAYGEKFNALTVVDDTGLEVRALNNTPGIYSNRFAGGNFVKARKEILKQLKNKSDRRARFVCVLALYFPDSHKIKTFTGTVSGKIAREENLRFSFGYDPIFLYPGPKMQVGHRFRATKKLIAFLKKSM</sequence>
<comment type="caution">
    <text evidence="3">The sequence shown here is derived from an EMBL/GenBank/DDBJ whole genome shotgun (WGS) entry which is preliminary data.</text>
</comment>
<comment type="similarity">
    <text evidence="1">Belongs to the HAM1 NTPase family.</text>
</comment>
<dbReference type="EMBL" id="ADZX01000412">
    <property type="protein sequence ID" value="EFK96751.1"/>
    <property type="molecule type" value="Genomic_DNA"/>
</dbReference>
<dbReference type="PANTHER" id="PTHR11067:SF9">
    <property type="entry name" value="INOSINE TRIPHOSPHATE PYROPHOSPHATASE"/>
    <property type="match status" value="1"/>
</dbReference>
<dbReference type="InterPro" id="IPR002637">
    <property type="entry name" value="RdgB/HAM1"/>
</dbReference>
<dbReference type="GO" id="GO:0047429">
    <property type="term" value="F:nucleoside triphosphate diphosphatase activity"/>
    <property type="evidence" value="ECO:0007669"/>
    <property type="project" value="InterPro"/>
</dbReference>
<name>D9PI69_9ZZZZ</name>
<dbReference type="PANTHER" id="PTHR11067">
    <property type="entry name" value="INOSINE TRIPHOSPHATE PYROPHOSPHATASE/HAM1 PROTEIN"/>
    <property type="match status" value="1"/>
</dbReference>
<dbReference type="AlphaFoldDB" id="D9PI69"/>
<evidence type="ECO:0000256" key="2">
    <source>
        <dbReference type="ARBA" id="ARBA00022801"/>
    </source>
</evidence>
<reference evidence="3" key="2">
    <citation type="journal article" date="2011" name="Microb. Ecol.">
        <title>Taxonomic and Functional Metagenomic Profiling of the Microbial Community in the Anoxic Sediment of a Sub-saline Shallow Lake (Laguna de Carrizo, Central Spain).</title>
        <authorList>
            <person name="Ferrer M."/>
            <person name="Guazzaroni M.E."/>
            <person name="Richter M."/>
            <person name="Garcia-Salamanca A."/>
            <person name="Yarza P."/>
            <person name="Suarez-Suarez A."/>
            <person name="Solano J."/>
            <person name="Alcaide M."/>
            <person name="van Dillewijn P."/>
            <person name="Molina-Henares M.A."/>
            <person name="Lopez-Cortes N."/>
            <person name="Al-Ramahi Y."/>
            <person name="Guerrero C."/>
            <person name="Acosta A."/>
            <person name="de Eugenio L.I."/>
            <person name="Martinez V."/>
            <person name="Marques S."/>
            <person name="Rojo F."/>
            <person name="Santero E."/>
            <person name="Genilloud O."/>
            <person name="Perez-Perez J."/>
            <person name="Rossello-Mora R."/>
            <person name="Ramos J.L."/>
        </authorList>
    </citation>
    <scope>NUCLEOTIDE SEQUENCE</scope>
</reference>
<dbReference type="CDD" id="cd00515">
    <property type="entry name" value="HAM1"/>
    <property type="match status" value="1"/>
</dbReference>
<dbReference type="InterPro" id="IPR029001">
    <property type="entry name" value="ITPase-like_fam"/>
</dbReference>
<dbReference type="SUPFAM" id="SSF52972">
    <property type="entry name" value="ITPase-like"/>
    <property type="match status" value="1"/>
</dbReference>
<dbReference type="EC" id="3.6.1.15" evidence="3"/>
<proteinExistence type="inferred from homology"/>
<accession>D9PI69</accession>
<reference evidence="3" key="1">
    <citation type="submission" date="2010-07" db="EMBL/GenBank/DDBJ databases">
        <authorList>
            <consortium name="CONSOLIDER consortium CSD2007-00005"/>
            <person name="Guazzaroni M.-E."/>
            <person name="Richter M."/>
            <person name="Garcia-Salamanca A."/>
            <person name="Yarza P."/>
            <person name="Ferrer M."/>
        </authorList>
    </citation>
    <scope>NUCLEOTIDE SEQUENCE</scope>
</reference>
<dbReference type="GO" id="GO:0005829">
    <property type="term" value="C:cytosol"/>
    <property type="evidence" value="ECO:0007669"/>
    <property type="project" value="TreeGrafter"/>
</dbReference>
<dbReference type="GO" id="GO:0009143">
    <property type="term" value="P:nucleoside triphosphate catabolic process"/>
    <property type="evidence" value="ECO:0007669"/>
    <property type="project" value="InterPro"/>
</dbReference>
<dbReference type="GO" id="GO:0017111">
    <property type="term" value="F:ribonucleoside triphosphate phosphatase activity"/>
    <property type="evidence" value="ECO:0007669"/>
    <property type="project" value="UniProtKB-EC"/>
</dbReference>
<organism evidence="3">
    <name type="scientific">sediment metagenome</name>
    <dbReference type="NCBI Taxonomy" id="749907"/>
    <lineage>
        <taxon>unclassified sequences</taxon>
        <taxon>metagenomes</taxon>
        <taxon>ecological metagenomes</taxon>
    </lineage>
</organism>